<dbReference type="EMBL" id="JACICB010000001">
    <property type="protein sequence ID" value="MBB3704029.1"/>
    <property type="molecule type" value="Genomic_DNA"/>
</dbReference>
<dbReference type="SUPFAM" id="SSF51905">
    <property type="entry name" value="FAD/NAD(P)-binding domain"/>
    <property type="match status" value="1"/>
</dbReference>
<evidence type="ECO:0000259" key="2">
    <source>
        <dbReference type="Pfam" id="PF01266"/>
    </source>
</evidence>
<evidence type="ECO:0000313" key="4">
    <source>
        <dbReference type="EMBL" id="MBB3704029.1"/>
    </source>
</evidence>
<organism evidence="3 5">
    <name type="scientific">Aminobacter aminovorans</name>
    <name type="common">Chelatobacter heintzii</name>
    <dbReference type="NCBI Taxonomy" id="83263"/>
    <lineage>
        <taxon>Bacteria</taxon>
        <taxon>Pseudomonadati</taxon>
        <taxon>Pseudomonadota</taxon>
        <taxon>Alphaproteobacteria</taxon>
        <taxon>Hyphomicrobiales</taxon>
        <taxon>Phyllobacteriaceae</taxon>
        <taxon>Aminobacter</taxon>
    </lineage>
</organism>
<gene>
    <name evidence="3" type="ORF">AA2016_2697</name>
    <name evidence="4" type="ORF">FHS67_000323</name>
</gene>
<dbReference type="AlphaFoldDB" id="A0AAC8YNL4"/>
<dbReference type="Pfam" id="PF01266">
    <property type="entry name" value="DAO"/>
    <property type="match status" value="1"/>
</dbReference>
<dbReference type="PANTHER" id="PTHR13847">
    <property type="entry name" value="SARCOSINE DEHYDROGENASE-RELATED"/>
    <property type="match status" value="1"/>
</dbReference>
<dbReference type="EC" id="1.4.99.-" evidence="4"/>
<dbReference type="Proteomes" id="UP000577697">
    <property type="component" value="Unassembled WGS sequence"/>
</dbReference>
<sequence>MAQSHIQQADVIVLGAGIIGVSVALQLQRRGRSVILVDRRDAGEETSYGNAGLIERSSVVPYGAPRELSKLMRYAFNLSTEVRFDWRQMPRIAPWLWQFWRESAPKPLARAAADMQPLIERSVSEHEALMSEAGALPQLRRAGWLEVYRNEKTFEQARGAATALHPFGLNYEVLDRKALQQREPHLTNAVVGAVHWLDPATVADPGALVKAYARHFVERGGVFLRGDALHLQREETGWSIAAGSARLEAPEAVVALGPWTDKISRSLGYKVPLVMKRGYHVHFEAEGDALLNHPVVDADGGFVLAPMAQGVRLTTGVEFASRGSRPSPVQLDRTEPLARQIFPLRQRIEPKPWMGSRPCLPDMRPVIGRGFRHKGLWFAFGHNHHGLTLGPITGRLLAEMMTGEKAFTDPAPYAMERFG</sequence>
<name>A0AAC8YNL4_AMIAI</name>
<dbReference type="Gene3D" id="3.50.50.60">
    <property type="entry name" value="FAD/NAD(P)-binding domain"/>
    <property type="match status" value="2"/>
</dbReference>
<evidence type="ECO:0000256" key="1">
    <source>
        <dbReference type="ARBA" id="ARBA00023002"/>
    </source>
</evidence>
<dbReference type="Gene3D" id="3.30.9.10">
    <property type="entry name" value="D-Amino Acid Oxidase, subunit A, domain 2"/>
    <property type="match status" value="1"/>
</dbReference>
<feature type="domain" description="FAD dependent oxidoreductase" evidence="2">
    <location>
        <begin position="10"/>
        <end position="400"/>
    </location>
</feature>
<dbReference type="InterPro" id="IPR006076">
    <property type="entry name" value="FAD-dep_OxRdtase"/>
</dbReference>
<evidence type="ECO:0000313" key="3">
    <source>
        <dbReference type="EMBL" id="AMS41622.1"/>
    </source>
</evidence>
<dbReference type="PANTHER" id="PTHR13847:SF289">
    <property type="entry name" value="GLYCINE OXIDASE"/>
    <property type="match status" value="1"/>
</dbReference>
<dbReference type="GO" id="GO:0016491">
    <property type="term" value="F:oxidoreductase activity"/>
    <property type="evidence" value="ECO:0007669"/>
    <property type="project" value="UniProtKB-KW"/>
</dbReference>
<dbReference type="SUPFAM" id="SSF54373">
    <property type="entry name" value="FAD-linked reductases, C-terminal domain"/>
    <property type="match status" value="1"/>
</dbReference>
<keyword evidence="6" id="KW-1185">Reference proteome</keyword>
<evidence type="ECO:0000313" key="5">
    <source>
        <dbReference type="Proteomes" id="UP000075755"/>
    </source>
</evidence>
<reference evidence="4 6" key="2">
    <citation type="submission" date="2020-08" db="EMBL/GenBank/DDBJ databases">
        <title>Genomic Encyclopedia of Type Strains, Phase IV (KMG-IV): sequencing the most valuable type-strain genomes for metagenomic binning, comparative biology and taxonomic classification.</title>
        <authorList>
            <person name="Goeker M."/>
        </authorList>
    </citation>
    <scope>NUCLEOTIDE SEQUENCE [LARGE SCALE GENOMIC DNA]</scope>
    <source>
        <strain evidence="4 6">DSM 10368</strain>
    </source>
</reference>
<evidence type="ECO:0000313" key="6">
    <source>
        <dbReference type="Proteomes" id="UP000577697"/>
    </source>
</evidence>
<dbReference type="GO" id="GO:0005737">
    <property type="term" value="C:cytoplasm"/>
    <property type="evidence" value="ECO:0007669"/>
    <property type="project" value="TreeGrafter"/>
</dbReference>
<proteinExistence type="predicted"/>
<reference evidence="3 5" key="1">
    <citation type="submission" date="2016-03" db="EMBL/GenBank/DDBJ databases">
        <title>Complete genome of Aminobacter aminovorans KCTC 2477.</title>
        <authorList>
            <person name="Kim K.M."/>
        </authorList>
    </citation>
    <scope>NUCLEOTIDE SEQUENCE [LARGE SCALE GENOMIC DNA]</scope>
    <source>
        <strain evidence="3 5">KCTC 2477</strain>
    </source>
</reference>
<keyword evidence="1 4" id="KW-0560">Oxidoreductase</keyword>
<dbReference type="KEGG" id="aak:AA2016_2697"/>
<dbReference type="EMBL" id="CP015005">
    <property type="protein sequence ID" value="AMS41622.1"/>
    <property type="molecule type" value="Genomic_DNA"/>
</dbReference>
<dbReference type="InterPro" id="IPR036188">
    <property type="entry name" value="FAD/NAD-bd_sf"/>
</dbReference>
<dbReference type="RefSeq" id="WP_067960110.1">
    <property type="nucleotide sequence ID" value="NZ_CP015005.1"/>
</dbReference>
<dbReference type="Proteomes" id="UP000075755">
    <property type="component" value="Chromosome"/>
</dbReference>
<accession>A0AAC8YNL4</accession>
<protein>
    <submittedName>
        <fullName evidence="4">D-amino-acid dehydrogenase</fullName>
        <ecNumber evidence="4">1.4.99.-</ecNumber>
    </submittedName>
</protein>